<reference evidence="2 3" key="1">
    <citation type="submission" date="2024-10" db="EMBL/GenBank/DDBJ databases">
        <title>The Natural Products Discovery Center: Release of the First 8490 Sequenced Strains for Exploring Actinobacteria Biosynthetic Diversity.</title>
        <authorList>
            <person name="Kalkreuter E."/>
            <person name="Kautsar S.A."/>
            <person name="Yang D."/>
            <person name="Bader C.D."/>
            <person name="Teijaro C.N."/>
            <person name="Fluegel L."/>
            <person name="Davis C.M."/>
            <person name="Simpson J.R."/>
            <person name="Lauterbach L."/>
            <person name="Steele A.D."/>
            <person name="Gui C."/>
            <person name="Meng S."/>
            <person name="Li G."/>
            <person name="Viehrig K."/>
            <person name="Ye F."/>
            <person name="Su P."/>
            <person name="Kiefer A.F."/>
            <person name="Nichols A."/>
            <person name="Cepeda A.J."/>
            <person name="Yan W."/>
            <person name="Fan B."/>
            <person name="Jiang Y."/>
            <person name="Adhikari A."/>
            <person name="Zheng C.-J."/>
            <person name="Schuster L."/>
            <person name="Cowan T.M."/>
            <person name="Smanski M.J."/>
            <person name="Chevrette M.G."/>
            <person name="De Carvalho L.P.S."/>
            <person name="Shen B."/>
        </authorList>
    </citation>
    <scope>NUCLEOTIDE SEQUENCE [LARGE SCALE GENOMIC DNA]</scope>
    <source>
        <strain evidence="2 3">NPDC087045</strain>
    </source>
</reference>
<feature type="region of interest" description="Disordered" evidence="1">
    <location>
        <begin position="56"/>
        <end position="78"/>
    </location>
</feature>
<gene>
    <name evidence="2" type="ORF">ACIPEN_14390</name>
</gene>
<evidence type="ECO:0000256" key="1">
    <source>
        <dbReference type="SAM" id="MobiDB-lite"/>
    </source>
</evidence>
<comment type="caution">
    <text evidence="2">The sequence shown here is derived from an EMBL/GenBank/DDBJ whole genome shotgun (WGS) entry which is preliminary data.</text>
</comment>
<proteinExistence type="predicted"/>
<evidence type="ECO:0000313" key="2">
    <source>
        <dbReference type="EMBL" id="MFJ3047016.1"/>
    </source>
</evidence>
<evidence type="ECO:0008006" key="4">
    <source>
        <dbReference type="Google" id="ProtNLM"/>
    </source>
</evidence>
<sequence>MMFTATETHIAAKRHRCSWCWQNIAAGETYKRYRSFYDGAMTVKMHPECHRAMQAQAAEEGGTTEWVPGMERPEKEVA</sequence>
<keyword evidence="3" id="KW-1185">Reference proteome</keyword>
<accession>A0ABW8F168</accession>
<name>A0ABW8F168_9BURK</name>
<dbReference type="EMBL" id="JBIUZV010000007">
    <property type="protein sequence ID" value="MFJ3047016.1"/>
    <property type="molecule type" value="Genomic_DNA"/>
</dbReference>
<evidence type="ECO:0000313" key="3">
    <source>
        <dbReference type="Proteomes" id="UP001617427"/>
    </source>
</evidence>
<dbReference type="Proteomes" id="UP001617427">
    <property type="component" value="Unassembled WGS sequence"/>
</dbReference>
<protein>
    <recommendedName>
        <fullName evidence="4">Phage protein</fullName>
    </recommendedName>
</protein>
<organism evidence="2 3">
    <name type="scientific">Herbaspirillum chlorophenolicum</name>
    <dbReference type="NCBI Taxonomy" id="211589"/>
    <lineage>
        <taxon>Bacteria</taxon>
        <taxon>Pseudomonadati</taxon>
        <taxon>Pseudomonadota</taxon>
        <taxon>Betaproteobacteria</taxon>
        <taxon>Burkholderiales</taxon>
        <taxon>Oxalobacteraceae</taxon>
        <taxon>Herbaspirillum</taxon>
    </lineage>
</organism>
<dbReference type="RefSeq" id="WP_402701436.1">
    <property type="nucleotide sequence ID" value="NZ_JBIUZV010000007.1"/>
</dbReference>